<gene>
    <name evidence="3" type="ordered locus">SGR_3843</name>
</gene>
<evidence type="ECO:0000259" key="2">
    <source>
        <dbReference type="Pfam" id="PF13304"/>
    </source>
</evidence>
<feature type="region of interest" description="Disordered" evidence="1">
    <location>
        <begin position="175"/>
        <end position="194"/>
    </location>
</feature>
<dbReference type="Pfam" id="PF13304">
    <property type="entry name" value="AAA_21"/>
    <property type="match status" value="1"/>
</dbReference>
<evidence type="ECO:0000313" key="3">
    <source>
        <dbReference type="EMBL" id="BAG20672.1"/>
    </source>
</evidence>
<dbReference type="InterPro" id="IPR027417">
    <property type="entry name" value="P-loop_NTPase"/>
</dbReference>
<dbReference type="CDD" id="cd00267">
    <property type="entry name" value="ABC_ATPase"/>
    <property type="match status" value="1"/>
</dbReference>
<dbReference type="KEGG" id="sgr:SGR_3843"/>
<dbReference type="eggNOG" id="COG4637">
    <property type="taxonomic scope" value="Bacteria"/>
</dbReference>
<dbReference type="EMBL" id="AP009493">
    <property type="protein sequence ID" value="BAG20672.1"/>
    <property type="molecule type" value="Genomic_DNA"/>
</dbReference>
<accession>B1VR21</accession>
<organism evidence="3 4">
    <name type="scientific">Streptomyces griseus subsp. griseus (strain JCM 4626 / CBS 651.72 / NBRC 13350 / KCC S-0626 / ISP 5235)</name>
    <dbReference type="NCBI Taxonomy" id="455632"/>
    <lineage>
        <taxon>Bacteria</taxon>
        <taxon>Bacillati</taxon>
        <taxon>Actinomycetota</taxon>
        <taxon>Actinomycetes</taxon>
        <taxon>Kitasatosporales</taxon>
        <taxon>Streptomycetaceae</taxon>
        <taxon>Streptomyces</taxon>
    </lineage>
</organism>
<dbReference type="GO" id="GO:0016887">
    <property type="term" value="F:ATP hydrolysis activity"/>
    <property type="evidence" value="ECO:0007669"/>
    <property type="project" value="InterPro"/>
</dbReference>
<evidence type="ECO:0000256" key="1">
    <source>
        <dbReference type="SAM" id="MobiDB-lite"/>
    </source>
</evidence>
<dbReference type="PANTHER" id="PTHR43581:SF2">
    <property type="entry name" value="EXCINUCLEASE ATPASE SUBUNIT"/>
    <property type="match status" value="1"/>
</dbReference>
<feature type="domain" description="ATPase AAA-type core" evidence="2">
    <location>
        <begin position="50"/>
        <end position="330"/>
    </location>
</feature>
<sequence length="642" mass="69764">MHSPPPLESGTNCSSQCIIEALVRISEIVITDFKAIRHAKLTELDKQPYTLITGRNASGKTAMLQALHLITRTRGLEPRPELVRLGKDKAGIELHFTLSDEEFHRVNLHHLSVFGKNAERRDRFRRTAVVDKTGNVSFADSSVVATVFDPVFRASNSFPDITLLGAAENGRVGASAPLSSADVPPSRLAGGPPTAEGLTLRLTTLDYCSLVKARDSGWRDDAYEQLGETFREATGKRLLRPQPISGLGTTLIEVATADGRHPVSELSSGEAGLLGLLCALHQSAHDGSVLLLDEPELHLHPALQMAFLRAVGALAHRTQTMIVTHSVKIVAAAHPSQIYQMVGGEAAEQARRVASVSSLAGVVADMGLAEADLLLKGGRLVVEGDRDENYLGRLFPEELENVHVIKAGSSGQVLARHRMLADDLSSLPWVCLIDRDLMSDTQVRNYQRDYPNLHVWPRRALESMLLDPGLVAAVLGSLGRPTSLDEAETLLRAAVDPLADDVVSDMLAGELANRFPMPRADKRDGIRGLKEQYTAAAHAMNARSDAVDAIHREVSERVRERWERDRFLLVDPKKALGALAGELNLFRKTQDLTNALLASAGAGPAIRPRPLEEFRLRLVETLQGPPPLDVSLPTSMASETKG</sequence>
<evidence type="ECO:0000313" key="4">
    <source>
        <dbReference type="Proteomes" id="UP000001685"/>
    </source>
</evidence>
<name>B1VR21_STRGG</name>
<protein>
    <recommendedName>
        <fullName evidence="2">ATPase AAA-type core domain-containing protein</fullName>
    </recommendedName>
</protein>
<dbReference type="Proteomes" id="UP000001685">
    <property type="component" value="Chromosome"/>
</dbReference>
<dbReference type="SUPFAM" id="SSF52540">
    <property type="entry name" value="P-loop containing nucleoside triphosphate hydrolases"/>
    <property type="match status" value="1"/>
</dbReference>
<dbReference type="AlphaFoldDB" id="B1VR21"/>
<dbReference type="InterPro" id="IPR003959">
    <property type="entry name" value="ATPase_AAA_core"/>
</dbReference>
<reference evidence="4" key="1">
    <citation type="journal article" date="2008" name="J. Bacteriol.">
        <title>Genome sequence of the streptomycin-producing microorganism Streptomyces griseus IFO 13350.</title>
        <authorList>
            <person name="Ohnishi Y."/>
            <person name="Ishikawa J."/>
            <person name="Hara H."/>
            <person name="Suzuki H."/>
            <person name="Ikenoya M."/>
            <person name="Ikeda H."/>
            <person name="Yamashita A."/>
            <person name="Hattori M."/>
            <person name="Horinouchi S."/>
        </authorList>
    </citation>
    <scope>NUCLEOTIDE SEQUENCE [LARGE SCALE GENOMIC DNA]</scope>
    <source>
        <strain evidence="4">JCM 4626 / NBRC 13350</strain>
    </source>
</reference>
<dbReference type="HOGENOM" id="CLU_426355_0_0_11"/>
<dbReference type="GO" id="GO:0005524">
    <property type="term" value="F:ATP binding"/>
    <property type="evidence" value="ECO:0007669"/>
    <property type="project" value="InterPro"/>
</dbReference>
<proteinExistence type="predicted"/>
<dbReference type="PANTHER" id="PTHR43581">
    <property type="entry name" value="ATP/GTP PHOSPHATASE"/>
    <property type="match status" value="1"/>
</dbReference>
<dbReference type="InterPro" id="IPR051396">
    <property type="entry name" value="Bact_Antivir_Def_Nuclease"/>
</dbReference>
<dbReference type="Gene3D" id="3.40.50.300">
    <property type="entry name" value="P-loop containing nucleotide triphosphate hydrolases"/>
    <property type="match status" value="2"/>
</dbReference>